<organism evidence="2 3">
    <name type="scientific">Limnospira platensis NIES-46</name>
    <dbReference type="NCBI Taxonomy" id="1236695"/>
    <lineage>
        <taxon>Bacteria</taxon>
        <taxon>Bacillati</taxon>
        <taxon>Cyanobacteriota</taxon>
        <taxon>Cyanophyceae</taxon>
        <taxon>Oscillatoriophycideae</taxon>
        <taxon>Oscillatoriales</taxon>
        <taxon>Sirenicapillariaceae</taxon>
        <taxon>Limnospira</taxon>
    </lineage>
</organism>
<comment type="caution">
    <text evidence="2">The sequence shown here is derived from an EMBL/GenBank/DDBJ whole genome shotgun (WGS) entry which is preliminary data.</text>
</comment>
<dbReference type="SUPFAM" id="SSF103511">
    <property type="entry name" value="Chlorophyll a-b binding protein"/>
    <property type="match status" value="1"/>
</dbReference>
<evidence type="ECO:0000313" key="2">
    <source>
        <dbReference type="EMBL" id="GCE94180.1"/>
    </source>
</evidence>
<sequence>MENQGTKFGFTEFAETWNGRLAMLGFVIGVGTELLTGQGILSQLGLM</sequence>
<dbReference type="EMBL" id="BIMW01000090">
    <property type="protein sequence ID" value="GCE94180.1"/>
    <property type="molecule type" value="Genomic_DNA"/>
</dbReference>
<dbReference type="RefSeq" id="WP_006619489.1">
    <property type="nucleotide sequence ID" value="NZ_BIMW01000090.1"/>
</dbReference>
<feature type="transmembrane region" description="Helical" evidence="1">
    <location>
        <begin position="21"/>
        <end position="41"/>
    </location>
</feature>
<evidence type="ECO:0000313" key="3">
    <source>
        <dbReference type="Proteomes" id="UP000326169"/>
    </source>
</evidence>
<protein>
    <submittedName>
        <fullName evidence="2">High light inducible protein</fullName>
    </submittedName>
</protein>
<keyword evidence="1" id="KW-0812">Transmembrane</keyword>
<keyword evidence="3" id="KW-1185">Reference proteome</keyword>
<keyword evidence="1" id="KW-1133">Transmembrane helix</keyword>
<accession>A0A5M3T8B7</accession>
<name>A0A5M3T8B7_LIMPL</name>
<gene>
    <name evidence="2" type="ORF">NIES46_22330</name>
</gene>
<dbReference type="Gene3D" id="1.10.3460.10">
    <property type="entry name" value="Chlorophyll a/b binding protein domain"/>
    <property type="match status" value="1"/>
</dbReference>
<dbReference type="GeneID" id="301683083"/>
<reference evidence="2 3" key="1">
    <citation type="journal article" date="2019" name="J Genomics">
        <title>The Draft Genome of a Hydrogen-producing Cyanobacterium, Arthrospira platensis NIES-46.</title>
        <authorList>
            <person name="Suzuki S."/>
            <person name="Yamaguchi H."/>
            <person name="Kawachi M."/>
        </authorList>
    </citation>
    <scope>NUCLEOTIDE SEQUENCE [LARGE SCALE GENOMIC DNA]</scope>
    <source>
        <strain evidence="2 3">NIES-46</strain>
    </source>
</reference>
<proteinExistence type="predicted"/>
<evidence type="ECO:0000256" key="1">
    <source>
        <dbReference type="SAM" id="Phobius"/>
    </source>
</evidence>
<dbReference type="Proteomes" id="UP000326169">
    <property type="component" value="Unassembled WGS sequence"/>
</dbReference>
<keyword evidence="1" id="KW-0472">Membrane</keyword>